<evidence type="ECO:0000256" key="5">
    <source>
        <dbReference type="ARBA" id="ARBA00022490"/>
    </source>
</evidence>
<evidence type="ECO:0000313" key="8">
    <source>
        <dbReference type="Proteomes" id="UP001162131"/>
    </source>
</evidence>
<dbReference type="Pfam" id="PF14713">
    <property type="entry name" value="DUF4464"/>
    <property type="match status" value="1"/>
</dbReference>
<dbReference type="EMBL" id="CAJZBQ010000009">
    <property type="protein sequence ID" value="CAG9312886.1"/>
    <property type="molecule type" value="Genomic_DNA"/>
</dbReference>
<dbReference type="GO" id="GO:0005737">
    <property type="term" value="C:cytoplasm"/>
    <property type="evidence" value="ECO:0007669"/>
    <property type="project" value="UniProtKB-SubCell"/>
</dbReference>
<dbReference type="GO" id="GO:0005634">
    <property type="term" value="C:nucleus"/>
    <property type="evidence" value="ECO:0007669"/>
    <property type="project" value="UniProtKB-SubCell"/>
</dbReference>
<evidence type="ECO:0000313" key="7">
    <source>
        <dbReference type="EMBL" id="CAG9312886.1"/>
    </source>
</evidence>
<dbReference type="PANTHER" id="PTHR33588:SF1">
    <property type="entry name" value="CILIA- AND FLAGELLA-ASSOCIATED PROTEIN 299"/>
    <property type="match status" value="1"/>
</dbReference>
<dbReference type="PANTHER" id="PTHR33588">
    <property type="entry name" value="CILIA- AND FLAGELLA-ASSOCIATED PROTEIN 299"/>
    <property type="match status" value="1"/>
</dbReference>
<evidence type="ECO:0000256" key="1">
    <source>
        <dbReference type="ARBA" id="ARBA00003056"/>
    </source>
</evidence>
<dbReference type="Proteomes" id="UP001162131">
    <property type="component" value="Unassembled WGS sequence"/>
</dbReference>
<keyword evidence="6" id="KW-0539">Nucleus</keyword>
<name>A0AAU9IEQ6_9CILI</name>
<comment type="function">
    <text evidence="1">May be involved in spermatogenesis.</text>
</comment>
<gene>
    <name evidence="7" type="ORF">BSTOLATCC_MIC7678</name>
</gene>
<dbReference type="AlphaFoldDB" id="A0AAU9IEQ6"/>
<accession>A0AAU9IEQ6</accession>
<sequence>MEDEYEREGVDTSLEDFESYESYLNSHISEIDRYYLEDEDLARQLVELGIQGKGEILTRDEFEKRKRDNEAAKKAKQENVPKKLASADKDLTGKPFLQALAKREEQVRNGRLTTIIFIRDLQFKGNKKREISGYIDYNHRLKTENFEEYFNGTKLLLPTPQDLSYYYWDGQKTSINESPNFRVDTYSESGLQFKNKRDRKIINVDPDAESPGDNTQRIEIPTHEYAQVVLYDHYTRRKN</sequence>
<evidence type="ECO:0000256" key="6">
    <source>
        <dbReference type="ARBA" id="ARBA00023242"/>
    </source>
</evidence>
<proteinExistence type="predicted"/>
<keyword evidence="5" id="KW-0963">Cytoplasm</keyword>
<organism evidence="7 8">
    <name type="scientific">Blepharisma stoltei</name>
    <dbReference type="NCBI Taxonomy" id="1481888"/>
    <lineage>
        <taxon>Eukaryota</taxon>
        <taxon>Sar</taxon>
        <taxon>Alveolata</taxon>
        <taxon>Ciliophora</taxon>
        <taxon>Postciliodesmatophora</taxon>
        <taxon>Heterotrichea</taxon>
        <taxon>Heterotrichida</taxon>
        <taxon>Blepharismidae</taxon>
        <taxon>Blepharisma</taxon>
    </lineage>
</organism>
<reference evidence="7" key="1">
    <citation type="submission" date="2021-09" db="EMBL/GenBank/DDBJ databases">
        <authorList>
            <consortium name="AG Swart"/>
            <person name="Singh M."/>
            <person name="Singh A."/>
            <person name="Seah K."/>
            <person name="Emmerich C."/>
        </authorList>
    </citation>
    <scope>NUCLEOTIDE SEQUENCE</scope>
    <source>
        <strain evidence="7">ATCC30299</strain>
    </source>
</reference>
<dbReference type="InterPro" id="IPR027887">
    <property type="entry name" value="DUF4464"/>
</dbReference>
<evidence type="ECO:0000256" key="2">
    <source>
        <dbReference type="ARBA" id="ARBA00004123"/>
    </source>
</evidence>
<evidence type="ECO:0000256" key="4">
    <source>
        <dbReference type="ARBA" id="ARBA00021436"/>
    </source>
</evidence>
<comment type="caution">
    <text evidence="7">The sequence shown here is derived from an EMBL/GenBank/DDBJ whole genome shotgun (WGS) entry which is preliminary data.</text>
</comment>
<keyword evidence="8" id="KW-1185">Reference proteome</keyword>
<evidence type="ECO:0000256" key="3">
    <source>
        <dbReference type="ARBA" id="ARBA00004496"/>
    </source>
</evidence>
<comment type="subcellular location">
    <subcellularLocation>
        <location evidence="3">Cytoplasm</location>
    </subcellularLocation>
    <subcellularLocation>
        <location evidence="2">Nucleus</location>
    </subcellularLocation>
</comment>
<protein>
    <recommendedName>
        <fullName evidence="4">Cilia- and flagella-associated protein 299</fullName>
    </recommendedName>
</protein>